<reference evidence="6 7" key="1">
    <citation type="submission" date="2018-07" db="EMBL/GenBank/DDBJ databases">
        <title>Genomic Encyclopedia of Type Strains, Phase IV (KMG-IV): sequencing the most valuable type-strain genomes for metagenomic binning, comparative biology and taxonomic classification.</title>
        <authorList>
            <person name="Goeker M."/>
        </authorList>
    </citation>
    <scope>NUCLEOTIDE SEQUENCE [LARGE SCALE GENOMIC DNA]</scope>
    <source>
        <strain evidence="6 7">DSM 44290</strain>
    </source>
</reference>
<dbReference type="GO" id="GO:0003700">
    <property type="term" value="F:DNA-binding transcription factor activity"/>
    <property type="evidence" value="ECO:0007669"/>
    <property type="project" value="TreeGrafter"/>
</dbReference>
<keyword evidence="3" id="KW-0804">Transcription</keyword>
<evidence type="ECO:0000256" key="2">
    <source>
        <dbReference type="ARBA" id="ARBA00023125"/>
    </source>
</evidence>
<evidence type="ECO:0000256" key="1">
    <source>
        <dbReference type="ARBA" id="ARBA00023015"/>
    </source>
</evidence>
<organism evidence="6 7">
    <name type="scientific">Nocardia pseudobrasiliensis</name>
    <dbReference type="NCBI Taxonomy" id="45979"/>
    <lineage>
        <taxon>Bacteria</taxon>
        <taxon>Bacillati</taxon>
        <taxon>Actinomycetota</taxon>
        <taxon>Actinomycetes</taxon>
        <taxon>Mycobacteriales</taxon>
        <taxon>Nocardiaceae</taxon>
        <taxon>Nocardia</taxon>
    </lineage>
</organism>
<gene>
    <name evidence="6" type="ORF">DFR76_107137</name>
</gene>
<protein>
    <submittedName>
        <fullName evidence="6">TetR family transcriptional regulator</fullName>
    </submittedName>
</protein>
<dbReference type="PANTHER" id="PTHR30055:SF234">
    <property type="entry name" value="HTH-TYPE TRANSCRIPTIONAL REGULATOR BETI"/>
    <property type="match status" value="1"/>
</dbReference>
<evidence type="ECO:0000313" key="7">
    <source>
        <dbReference type="Proteomes" id="UP000254869"/>
    </source>
</evidence>
<evidence type="ECO:0000256" key="3">
    <source>
        <dbReference type="ARBA" id="ARBA00023163"/>
    </source>
</evidence>
<dbReference type="SUPFAM" id="SSF46689">
    <property type="entry name" value="Homeodomain-like"/>
    <property type="match status" value="1"/>
</dbReference>
<dbReference type="AlphaFoldDB" id="A0A370I3R0"/>
<dbReference type="InterPro" id="IPR009057">
    <property type="entry name" value="Homeodomain-like_sf"/>
</dbReference>
<sequence>MTETPRRRRNPEQTRRAIVAALLAALHDGDFAPTTKSLAAAAGVSERSVFVHFPTREELLRAATEQQSDHVESVLAQANPRRSLAERVAAAVGQSEAVYALQCRPRLLGLLESQSNSAVDERMRLTDARVRDRIGRLFAPELTGPDGRDEQLLDLLDTTLSWPYRHHLIERRGLSAPAASAAVTRAVNVLLQASNR</sequence>
<dbReference type="GO" id="GO:0000976">
    <property type="term" value="F:transcription cis-regulatory region binding"/>
    <property type="evidence" value="ECO:0007669"/>
    <property type="project" value="TreeGrafter"/>
</dbReference>
<dbReference type="InterPro" id="IPR050109">
    <property type="entry name" value="HTH-type_TetR-like_transc_reg"/>
</dbReference>
<dbReference type="PANTHER" id="PTHR30055">
    <property type="entry name" value="HTH-TYPE TRANSCRIPTIONAL REGULATOR RUTR"/>
    <property type="match status" value="1"/>
</dbReference>
<proteinExistence type="predicted"/>
<comment type="caution">
    <text evidence="6">The sequence shown here is derived from an EMBL/GenBank/DDBJ whole genome shotgun (WGS) entry which is preliminary data.</text>
</comment>
<keyword evidence="2 4" id="KW-0238">DNA-binding</keyword>
<evidence type="ECO:0000256" key="4">
    <source>
        <dbReference type="PROSITE-ProRule" id="PRU00335"/>
    </source>
</evidence>
<dbReference type="Pfam" id="PF00440">
    <property type="entry name" value="TetR_N"/>
    <property type="match status" value="1"/>
</dbReference>
<dbReference type="InterPro" id="IPR001647">
    <property type="entry name" value="HTH_TetR"/>
</dbReference>
<accession>A0A370I3R0</accession>
<evidence type="ECO:0000313" key="6">
    <source>
        <dbReference type="EMBL" id="RDI64761.1"/>
    </source>
</evidence>
<keyword evidence="7" id="KW-1185">Reference proteome</keyword>
<dbReference type="Proteomes" id="UP000254869">
    <property type="component" value="Unassembled WGS sequence"/>
</dbReference>
<dbReference type="Gene3D" id="1.10.357.10">
    <property type="entry name" value="Tetracycline Repressor, domain 2"/>
    <property type="match status" value="1"/>
</dbReference>
<dbReference type="PROSITE" id="PS50977">
    <property type="entry name" value="HTH_TETR_2"/>
    <property type="match status" value="1"/>
</dbReference>
<keyword evidence="1" id="KW-0805">Transcription regulation</keyword>
<feature type="DNA-binding region" description="H-T-H motif" evidence="4">
    <location>
        <begin position="34"/>
        <end position="53"/>
    </location>
</feature>
<dbReference type="RefSeq" id="WP_067996476.1">
    <property type="nucleotide sequence ID" value="NZ_QQBC01000007.1"/>
</dbReference>
<feature type="domain" description="HTH tetR-type" evidence="5">
    <location>
        <begin position="12"/>
        <end position="71"/>
    </location>
</feature>
<evidence type="ECO:0000259" key="5">
    <source>
        <dbReference type="PROSITE" id="PS50977"/>
    </source>
</evidence>
<name>A0A370I3R0_9NOCA</name>
<dbReference type="EMBL" id="QQBC01000007">
    <property type="protein sequence ID" value="RDI64761.1"/>
    <property type="molecule type" value="Genomic_DNA"/>
</dbReference>